<evidence type="ECO:0000259" key="10">
    <source>
        <dbReference type="Pfam" id="PF19425"/>
    </source>
</evidence>
<name>A0A931NCA6_9BURK</name>
<feature type="transmembrane region" description="Helical" evidence="8">
    <location>
        <begin position="25"/>
        <end position="47"/>
    </location>
</feature>
<dbReference type="PANTHER" id="PTHR21666">
    <property type="entry name" value="PEPTIDASE-RELATED"/>
    <property type="match status" value="1"/>
</dbReference>
<gene>
    <name evidence="11" type="ORF">I7X43_00820</name>
</gene>
<comment type="caution">
    <text evidence="11">The sequence shown here is derived from an EMBL/GenBank/DDBJ whole genome shotgun (WGS) entry which is preliminary data.</text>
</comment>
<sequence>MNWLNRLQPWLQSLDRFAARHPHQLTGAVLVLLGGFAVTAFGLAPLVPNPADLPRHSVVEALPALSLADQLDALAEHRLSLRRSDQTRASDTAETLLSRLGAFDPEVANFLRRDGTARQLLSGRAGKRVEVDVDDAGKVLRLVARFPATSSEVAGSHFNRLVLERNTAQAWEARMELGRFEAQTRLASGTIESSLFAATDAAGLPDRVASQLADMFAAEIDFHRDLRRGDRFTLVFESLTADGEPVNWGEGRVLAAEFVNGGRTHQALWFKDTATGKGSFYDFQGKNKRRAFLASPLEFSRVTSGFAMRFHPIHQTWRQHLGTDYGAPTGTPVRSVGDGVVEFAGWQNGFGNVVHLRHAGERTTVYAHLSKIDVRKGQRVEQSQRIGAVGATGWATGPHLHFEFRVNGRHVDPRTIAKASDNVPLPTTAKAAFDATAQGARTQLAVAGTLGMGVTGSD</sequence>
<feature type="domain" description="M23ase beta-sheet core" evidence="9">
    <location>
        <begin position="319"/>
        <end position="413"/>
    </location>
</feature>
<evidence type="ECO:0000256" key="4">
    <source>
        <dbReference type="ARBA" id="ARBA00022723"/>
    </source>
</evidence>
<dbReference type="AlphaFoldDB" id="A0A931NCA6"/>
<keyword evidence="7" id="KW-0482">Metalloprotease</keyword>
<dbReference type="InterPro" id="IPR050570">
    <property type="entry name" value="Cell_wall_metabolism_enzyme"/>
</dbReference>
<dbReference type="SUPFAM" id="SSF51261">
    <property type="entry name" value="Duplicated hybrid motif"/>
    <property type="match status" value="1"/>
</dbReference>
<dbReference type="GO" id="GO:0004222">
    <property type="term" value="F:metalloendopeptidase activity"/>
    <property type="evidence" value="ECO:0007669"/>
    <property type="project" value="TreeGrafter"/>
</dbReference>
<proteinExistence type="predicted"/>
<dbReference type="Gene3D" id="3.10.450.350">
    <property type="match status" value="2"/>
</dbReference>
<evidence type="ECO:0000256" key="5">
    <source>
        <dbReference type="ARBA" id="ARBA00022801"/>
    </source>
</evidence>
<dbReference type="Gene3D" id="2.70.70.10">
    <property type="entry name" value="Glucose Permease (Domain IIA)"/>
    <property type="match status" value="1"/>
</dbReference>
<evidence type="ECO:0000259" key="9">
    <source>
        <dbReference type="Pfam" id="PF01551"/>
    </source>
</evidence>
<dbReference type="InterPro" id="IPR011055">
    <property type="entry name" value="Dup_hybrid_motif"/>
</dbReference>
<evidence type="ECO:0000256" key="1">
    <source>
        <dbReference type="ARBA" id="ARBA00001947"/>
    </source>
</evidence>
<comment type="subcellular location">
    <subcellularLocation>
        <location evidence="2">Cell envelope</location>
    </subcellularLocation>
</comment>
<evidence type="ECO:0000256" key="6">
    <source>
        <dbReference type="ARBA" id="ARBA00022833"/>
    </source>
</evidence>
<dbReference type="GO" id="GO:0046872">
    <property type="term" value="F:metal ion binding"/>
    <property type="evidence" value="ECO:0007669"/>
    <property type="project" value="UniProtKB-KW"/>
</dbReference>
<feature type="domain" description="Csd3-like second N-terminal" evidence="10">
    <location>
        <begin position="183"/>
        <end position="306"/>
    </location>
</feature>
<keyword evidence="4" id="KW-0479">Metal-binding</keyword>
<keyword evidence="5" id="KW-0378">Hydrolase</keyword>
<keyword evidence="8" id="KW-1133">Transmembrane helix</keyword>
<dbReference type="Pfam" id="PF19425">
    <property type="entry name" value="Csd3_N2"/>
    <property type="match status" value="1"/>
</dbReference>
<dbReference type="Proteomes" id="UP000620139">
    <property type="component" value="Unassembled WGS sequence"/>
</dbReference>
<dbReference type="PANTHER" id="PTHR21666:SF288">
    <property type="entry name" value="CELL DIVISION PROTEIN YTFB"/>
    <property type="match status" value="1"/>
</dbReference>
<comment type="cofactor">
    <cofactor evidence="1">
        <name>Zn(2+)</name>
        <dbReference type="ChEBI" id="CHEBI:29105"/>
    </cofactor>
</comment>
<protein>
    <submittedName>
        <fullName evidence="11">M23 family metallopeptidase</fullName>
    </submittedName>
</protein>
<evidence type="ECO:0000256" key="8">
    <source>
        <dbReference type="SAM" id="Phobius"/>
    </source>
</evidence>
<keyword evidence="6" id="KW-0862">Zinc</keyword>
<keyword evidence="8" id="KW-0472">Membrane</keyword>
<keyword evidence="12" id="KW-1185">Reference proteome</keyword>
<dbReference type="InterPro" id="IPR045834">
    <property type="entry name" value="Csd3_N2"/>
</dbReference>
<dbReference type="RefSeq" id="WP_198098990.1">
    <property type="nucleotide sequence ID" value="NZ_JAEDAL010000001.1"/>
</dbReference>
<dbReference type="Pfam" id="PF01551">
    <property type="entry name" value="Peptidase_M23"/>
    <property type="match status" value="1"/>
</dbReference>
<reference evidence="11" key="1">
    <citation type="submission" date="2020-12" db="EMBL/GenBank/DDBJ databases">
        <title>The genome sequence of Inhella sp. 4Y17.</title>
        <authorList>
            <person name="Liu Y."/>
        </authorList>
    </citation>
    <scope>NUCLEOTIDE SEQUENCE</scope>
    <source>
        <strain evidence="11">4Y10</strain>
    </source>
</reference>
<dbReference type="GO" id="GO:0006508">
    <property type="term" value="P:proteolysis"/>
    <property type="evidence" value="ECO:0007669"/>
    <property type="project" value="UniProtKB-KW"/>
</dbReference>
<evidence type="ECO:0000256" key="3">
    <source>
        <dbReference type="ARBA" id="ARBA00022670"/>
    </source>
</evidence>
<evidence type="ECO:0000313" key="11">
    <source>
        <dbReference type="EMBL" id="MBH9551374.1"/>
    </source>
</evidence>
<dbReference type="EMBL" id="JAEDAL010000001">
    <property type="protein sequence ID" value="MBH9551374.1"/>
    <property type="molecule type" value="Genomic_DNA"/>
</dbReference>
<evidence type="ECO:0000256" key="2">
    <source>
        <dbReference type="ARBA" id="ARBA00004196"/>
    </source>
</evidence>
<accession>A0A931NCA6</accession>
<keyword evidence="8" id="KW-0812">Transmembrane</keyword>
<dbReference type="InterPro" id="IPR016047">
    <property type="entry name" value="M23ase_b-sheet_dom"/>
</dbReference>
<organism evidence="11 12">
    <name type="scientific">Inhella gelatinilytica</name>
    <dbReference type="NCBI Taxonomy" id="2795030"/>
    <lineage>
        <taxon>Bacteria</taxon>
        <taxon>Pseudomonadati</taxon>
        <taxon>Pseudomonadota</taxon>
        <taxon>Betaproteobacteria</taxon>
        <taxon>Burkholderiales</taxon>
        <taxon>Sphaerotilaceae</taxon>
        <taxon>Inhella</taxon>
    </lineage>
</organism>
<evidence type="ECO:0000256" key="7">
    <source>
        <dbReference type="ARBA" id="ARBA00023049"/>
    </source>
</evidence>
<evidence type="ECO:0000313" key="12">
    <source>
        <dbReference type="Proteomes" id="UP000620139"/>
    </source>
</evidence>
<dbReference type="GO" id="GO:0030313">
    <property type="term" value="C:cell envelope"/>
    <property type="evidence" value="ECO:0007669"/>
    <property type="project" value="UniProtKB-SubCell"/>
</dbReference>
<keyword evidence="3" id="KW-0645">Protease</keyword>
<dbReference type="CDD" id="cd12797">
    <property type="entry name" value="M23_peptidase"/>
    <property type="match status" value="1"/>
</dbReference>